<feature type="transmembrane region" description="Helical" evidence="1">
    <location>
        <begin position="73"/>
        <end position="91"/>
    </location>
</feature>
<feature type="transmembrane region" description="Helical" evidence="1">
    <location>
        <begin position="40"/>
        <end position="61"/>
    </location>
</feature>
<dbReference type="AlphaFoldDB" id="A0A6J4KMP8"/>
<gene>
    <name evidence="2" type="ORF">AVDCRST_MAG68-1289</name>
</gene>
<evidence type="ECO:0000313" key="2">
    <source>
        <dbReference type="EMBL" id="CAA9310213.1"/>
    </source>
</evidence>
<sequence length="209" mass="21991">MATIHPIRREEETPDEEPSLELHARAMDNLRFIRETMERAGSFTAVSGWGQVVIGVTGFLAAWLASQQGSPELWLATWMLAAVVSVAIGVLTTAMKARAARMPLLSGPGRKFMLSLAPPLVAGAVLTAVLFHAGSVTLLPGMWMLLFGVGILTAGAFSVPAVPVMGLIFMALGTVALVSPASWGNAYMAVGFGGLHVVFGTLIARRYGG</sequence>
<reference evidence="2" key="1">
    <citation type="submission" date="2020-02" db="EMBL/GenBank/DDBJ databases">
        <authorList>
            <person name="Meier V. D."/>
        </authorList>
    </citation>
    <scope>NUCLEOTIDE SEQUENCE</scope>
    <source>
        <strain evidence="2">AVDCRST_MAG68</strain>
    </source>
</reference>
<evidence type="ECO:0000256" key="1">
    <source>
        <dbReference type="SAM" id="Phobius"/>
    </source>
</evidence>
<protein>
    <submittedName>
        <fullName evidence="2">Uncharacterized protein</fullName>
    </submittedName>
</protein>
<name>A0A6J4KMP8_9BACT</name>
<organism evidence="2">
    <name type="scientific">uncultured Gemmatimonadota bacterium</name>
    <dbReference type="NCBI Taxonomy" id="203437"/>
    <lineage>
        <taxon>Bacteria</taxon>
        <taxon>Pseudomonadati</taxon>
        <taxon>Gemmatimonadota</taxon>
        <taxon>environmental samples</taxon>
    </lineage>
</organism>
<keyword evidence="1" id="KW-0472">Membrane</keyword>
<keyword evidence="1" id="KW-0812">Transmembrane</keyword>
<dbReference type="EMBL" id="CADCTW010000066">
    <property type="protein sequence ID" value="CAA9310213.1"/>
    <property type="molecule type" value="Genomic_DNA"/>
</dbReference>
<feature type="transmembrane region" description="Helical" evidence="1">
    <location>
        <begin position="112"/>
        <end position="132"/>
    </location>
</feature>
<feature type="transmembrane region" description="Helical" evidence="1">
    <location>
        <begin position="187"/>
        <end position="204"/>
    </location>
</feature>
<proteinExistence type="predicted"/>
<accession>A0A6J4KMP8</accession>
<keyword evidence="1" id="KW-1133">Transmembrane helix</keyword>